<keyword evidence="1" id="KW-0175">Coiled coil</keyword>
<dbReference type="PANTHER" id="PTHR35796:SF3">
    <property type="entry name" value="BHLH DOMAIN-CONTAINING PROTEIN"/>
    <property type="match status" value="1"/>
</dbReference>
<organism evidence="2 3">
    <name type="scientific">Pythium oligandrum</name>
    <name type="common">Mycoparasitic fungus</name>
    <dbReference type="NCBI Taxonomy" id="41045"/>
    <lineage>
        <taxon>Eukaryota</taxon>
        <taxon>Sar</taxon>
        <taxon>Stramenopiles</taxon>
        <taxon>Oomycota</taxon>
        <taxon>Peronosporomycetes</taxon>
        <taxon>Pythiales</taxon>
        <taxon>Pythiaceae</taxon>
        <taxon>Pythium</taxon>
    </lineage>
</organism>
<feature type="coiled-coil region" evidence="1">
    <location>
        <begin position="121"/>
        <end position="155"/>
    </location>
</feature>
<keyword evidence="3" id="KW-1185">Reference proteome</keyword>
<dbReference type="Proteomes" id="UP000794436">
    <property type="component" value="Unassembled WGS sequence"/>
</dbReference>
<evidence type="ECO:0000313" key="2">
    <source>
        <dbReference type="EMBL" id="TMW59803.1"/>
    </source>
</evidence>
<comment type="caution">
    <text evidence="2">The sequence shown here is derived from an EMBL/GenBank/DDBJ whole genome shotgun (WGS) entry which is preliminary data.</text>
</comment>
<name>A0A8K1FII9_PYTOL</name>
<gene>
    <name evidence="2" type="ORF">Poli38472_004872</name>
</gene>
<accession>A0A8K1FII9</accession>
<sequence length="413" mass="47218">MEASHQDSSESQEELLTWAESLDLSAALELEVPVDTAFSPLTAVLDPPLGVWPSPKPVESSITCNKRQRDKRARLNRREELIYLRSTVTELEGKLSQLQNGRSDDEIHDARLIQEVWEDVTKRQKEQRDEAEAENRALRELLKEQLKVAQRLEQLLVKRQNLEITSSMNGTHGLVTAQDMCGLDHETVVEIMLSEIIQMYTKVDDIMCDARFHADIPKPLRDIRLRADDETGTSIETVQSRKLPFNYLHTAEAMWKTSMSRDRDTFSWRTHTSETHTATDQILIKSTDGVFDFPRSTADFLNKVAQQRFDEPGRVILIENVVCAPRRVGDQPVNGLLMRLRGWQVIEQGPNDSTLLHTYIIAAPQVVQVVPDHRLMVGALTNFMLATIEWFLDTDLQHLENHLLRITKGPNKT</sequence>
<proteinExistence type="predicted"/>
<protein>
    <submittedName>
        <fullName evidence="2">Uncharacterized protein</fullName>
    </submittedName>
</protein>
<dbReference type="EMBL" id="SPLM01000109">
    <property type="protein sequence ID" value="TMW59803.1"/>
    <property type="molecule type" value="Genomic_DNA"/>
</dbReference>
<dbReference type="AlphaFoldDB" id="A0A8K1FII9"/>
<evidence type="ECO:0000256" key="1">
    <source>
        <dbReference type="SAM" id="Coils"/>
    </source>
</evidence>
<evidence type="ECO:0000313" key="3">
    <source>
        <dbReference type="Proteomes" id="UP000794436"/>
    </source>
</evidence>
<dbReference type="PANTHER" id="PTHR35796">
    <property type="entry name" value="HYPOTHETICAL CYTOSOLIC PROTEIN"/>
    <property type="match status" value="1"/>
</dbReference>
<reference evidence="2" key="1">
    <citation type="submission" date="2019-03" db="EMBL/GenBank/DDBJ databases">
        <title>Long read genome sequence of the mycoparasitic Pythium oligandrum ATCC 38472 isolated from sugarbeet rhizosphere.</title>
        <authorList>
            <person name="Gaulin E."/>
        </authorList>
    </citation>
    <scope>NUCLEOTIDE SEQUENCE</scope>
    <source>
        <strain evidence="2">ATCC 38472_TT</strain>
    </source>
</reference>